<dbReference type="PROSITE" id="PS50062">
    <property type="entry name" value="BCL2_FAMILY"/>
    <property type="match status" value="1"/>
</dbReference>
<dbReference type="Pfam" id="PF00452">
    <property type="entry name" value="Bcl-2"/>
    <property type="match status" value="1"/>
</dbReference>
<dbReference type="RefSeq" id="XP_022090870.1">
    <property type="nucleotide sequence ID" value="XM_022235178.1"/>
</dbReference>
<sequence length="252" mass="27797">MFNGIDLSYFQLDAQYQNSSTVKLLPTIPQLSAWPCTPDHFEFNFGVLIQSKMPDLTTASVVTDYIHYKLSSKGLGCPLLECSNVNISIPATPFQEVIREVTRNIEHQYQQDLNGMAIADILHVTPDTLSGIFHGVVHEIFHGAPNGQQNASSSVQPSWGRICSLLAFSGALAVRCVENEMPQLVGQVVHLTTSYVNANLLTWIDQNGGWKCLFQPPDDLPQGPWMHDWMMFGAGMVALGAVTALALRLLVR</sequence>
<dbReference type="GO" id="GO:0097192">
    <property type="term" value="P:extrinsic apoptotic signaling pathway in absence of ligand"/>
    <property type="evidence" value="ECO:0007669"/>
    <property type="project" value="TreeGrafter"/>
</dbReference>
<dbReference type="PANTHER" id="PTHR11256">
    <property type="entry name" value="BCL-2 RELATED"/>
    <property type="match status" value="1"/>
</dbReference>
<dbReference type="GO" id="GO:0008630">
    <property type="term" value="P:intrinsic apoptotic signaling pathway in response to DNA damage"/>
    <property type="evidence" value="ECO:0007669"/>
    <property type="project" value="TreeGrafter"/>
</dbReference>
<feature type="domain" description="Bcl-2 Bcl-2 homology region 1-3" evidence="4">
    <location>
        <begin position="98"/>
        <end position="210"/>
    </location>
</feature>
<dbReference type="InterPro" id="IPR002475">
    <property type="entry name" value="Bcl2-like"/>
</dbReference>
<evidence type="ECO:0000256" key="3">
    <source>
        <dbReference type="SAM" id="Phobius"/>
    </source>
</evidence>
<evidence type="ECO:0000259" key="4">
    <source>
        <dbReference type="SMART" id="SM00337"/>
    </source>
</evidence>
<dbReference type="SMART" id="SM00337">
    <property type="entry name" value="BCL"/>
    <property type="match status" value="1"/>
</dbReference>
<proteinExistence type="inferred from homology"/>
<dbReference type="PANTHER" id="PTHR11256:SF50">
    <property type="entry name" value="APOPTOSIS REGULATOR CED-9"/>
    <property type="match status" value="1"/>
</dbReference>
<evidence type="ECO:0000256" key="2">
    <source>
        <dbReference type="ARBA" id="ARBA00022703"/>
    </source>
</evidence>
<comment type="similarity">
    <text evidence="1">Belongs to the Bcl-2 family.</text>
</comment>
<feature type="transmembrane region" description="Helical" evidence="3">
    <location>
        <begin position="229"/>
        <end position="251"/>
    </location>
</feature>
<dbReference type="GO" id="GO:0051400">
    <property type="term" value="F:BH domain binding"/>
    <property type="evidence" value="ECO:0007669"/>
    <property type="project" value="TreeGrafter"/>
</dbReference>
<evidence type="ECO:0000313" key="5">
    <source>
        <dbReference type="Proteomes" id="UP000694845"/>
    </source>
</evidence>
<dbReference type="InterPro" id="IPR046371">
    <property type="entry name" value="Bcl-2_BH1-3"/>
</dbReference>
<dbReference type="InterPro" id="IPR036834">
    <property type="entry name" value="Bcl-2-like_sf"/>
</dbReference>
<evidence type="ECO:0000313" key="6">
    <source>
        <dbReference type="RefSeq" id="XP_022090870.1"/>
    </source>
</evidence>
<dbReference type="Proteomes" id="UP000694845">
    <property type="component" value="Unplaced"/>
</dbReference>
<dbReference type="SUPFAM" id="SSF56854">
    <property type="entry name" value="Bcl-2 inhibitors of programmed cell death"/>
    <property type="match status" value="1"/>
</dbReference>
<organism evidence="5 6">
    <name type="scientific">Acanthaster planci</name>
    <name type="common">Crown-of-thorns starfish</name>
    <dbReference type="NCBI Taxonomy" id="133434"/>
    <lineage>
        <taxon>Eukaryota</taxon>
        <taxon>Metazoa</taxon>
        <taxon>Echinodermata</taxon>
        <taxon>Eleutherozoa</taxon>
        <taxon>Asterozoa</taxon>
        <taxon>Asteroidea</taxon>
        <taxon>Valvatacea</taxon>
        <taxon>Valvatida</taxon>
        <taxon>Acanthasteridae</taxon>
        <taxon>Acanthaster</taxon>
    </lineage>
</organism>
<dbReference type="OrthoDB" id="6021377at2759"/>
<gene>
    <name evidence="6" type="primary">LOC110979409</name>
</gene>
<keyword evidence="3" id="KW-0472">Membrane</keyword>
<dbReference type="InterPro" id="IPR026298">
    <property type="entry name" value="Bcl-2_fam"/>
</dbReference>
<dbReference type="GO" id="GO:0001836">
    <property type="term" value="P:release of cytochrome c from mitochondria"/>
    <property type="evidence" value="ECO:0007669"/>
    <property type="project" value="TreeGrafter"/>
</dbReference>
<keyword evidence="3" id="KW-1133">Transmembrane helix</keyword>
<accession>A0A8B7YEP2</accession>
<evidence type="ECO:0000256" key="1">
    <source>
        <dbReference type="ARBA" id="ARBA00009458"/>
    </source>
</evidence>
<reference evidence="6" key="1">
    <citation type="submission" date="2025-08" db="UniProtKB">
        <authorList>
            <consortium name="RefSeq"/>
        </authorList>
    </citation>
    <scope>IDENTIFICATION</scope>
</reference>
<dbReference type="Gene3D" id="1.10.437.10">
    <property type="entry name" value="Blc2-like"/>
    <property type="match status" value="1"/>
</dbReference>
<dbReference type="KEGG" id="aplc:110979409"/>
<dbReference type="AlphaFoldDB" id="A0A8B7YEP2"/>
<dbReference type="GO" id="GO:0042981">
    <property type="term" value="P:regulation of apoptotic process"/>
    <property type="evidence" value="ECO:0007669"/>
    <property type="project" value="InterPro"/>
</dbReference>
<dbReference type="CDD" id="cd06845">
    <property type="entry name" value="Bcl-2_like"/>
    <property type="match status" value="1"/>
</dbReference>
<protein>
    <submittedName>
        <fullName evidence="6">Bcl-2-like protein 2 isoform X1</fullName>
    </submittedName>
</protein>
<keyword evidence="2" id="KW-0053">Apoptosis</keyword>
<keyword evidence="5" id="KW-1185">Reference proteome</keyword>
<name>A0A8B7YEP2_ACAPL</name>
<keyword evidence="3" id="KW-0812">Transmembrane</keyword>
<dbReference type="GeneID" id="110979409"/>
<dbReference type="GO" id="GO:0005741">
    <property type="term" value="C:mitochondrial outer membrane"/>
    <property type="evidence" value="ECO:0007669"/>
    <property type="project" value="TreeGrafter"/>
</dbReference>